<dbReference type="AlphaFoldDB" id="A0AAX4HSG5"/>
<dbReference type="RefSeq" id="WP_321398433.1">
    <property type="nucleotide sequence ID" value="NZ_CP139487.1"/>
</dbReference>
<protein>
    <recommendedName>
        <fullName evidence="4">Fe/B12 periplasmic-binding domain-containing protein</fullName>
    </recommendedName>
</protein>
<proteinExistence type="predicted"/>
<evidence type="ECO:0008006" key="4">
    <source>
        <dbReference type="Google" id="ProtNLM"/>
    </source>
</evidence>
<organism evidence="2 3">
    <name type="scientific">Peredibacter starrii</name>
    <dbReference type="NCBI Taxonomy" id="28202"/>
    <lineage>
        <taxon>Bacteria</taxon>
        <taxon>Pseudomonadati</taxon>
        <taxon>Bdellovibrionota</taxon>
        <taxon>Bacteriovoracia</taxon>
        <taxon>Bacteriovoracales</taxon>
        <taxon>Bacteriovoracaceae</taxon>
        <taxon>Peredibacter</taxon>
    </lineage>
</organism>
<feature type="signal peptide" evidence="1">
    <location>
        <begin position="1"/>
        <end position="16"/>
    </location>
</feature>
<dbReference type="KEGG" id="psti:SOO65_06170"/>
<sequence length="266" mass="29878">MRIFLSLLFLSFHLEAACEFKAAAKKVISLSGTSTVVFKELGLLSKLHGISVFNPISDKEFSGKVYPGGIFLSHSALSELEGSVVFYDESRDLKKVLGSRKTIIATEIHTRGLTPKESMDGTIKAITPYVQNCEDKITTLNSKIKTLEEKLLKKIPNDLNVVFYLGEFHSGRAPEFVMVNDGVVKWLKDLKKIKTYPTDLAYVNWSSKLMSEMPVNTMHVGVKDPGRDNKREIKRSSQRMTFIYPGSLVPGVTQLEAFLYWAESIF</sequence>
<evidence type="ECO:0000313" key="2">
    <source>
        <dbReference type="EMBL" id="WPU66328.1"/>
    </source>
</evidence>
<dbReference type="EMBL" id="CP139487">
    <property type="protein sequence ID" value="WPU66328.1"/>
    <property type="molecule type" value="Genomic_DNA"/>
</dbReference>
<feature type="chain" id="PRO_5043813984" description="Fe/B12 periplasmic-binding domain-containing protein" evidence="1">
    <location>
        <begin position="17"/>
        <end position="266"/>
    </location>
</feature>
<reference evidence="2 3" key="1">
    <citation type="submission" date="2023-11" db="EMBL/GenBank/DDBJ databases">
        <title>Peredibacter starrii A3.12.</title>
        <authorList>
            <person name="Mitchell R.J."/>
        </authorList>
    </citation>
    <scope>NUCLEOTIDE SEQUENCE [LARGE SCALE GENOMIC DNA]</scope>
    <source>
        <strain evidence="2 3">A3.12</strain>
    </source>
</reference>
<gene>
    <name evidence="2" type="ORF">SOO65_06170</name>
</gene>
<evidence type="ECO:0000313" key="3">
    <source>
        <dbReference type="Proteomes" id="UP001324634"/>
    </source>
</evidence>
<accession>A0AAX4HSG5</accession>
<keyword evidence="3" id="KW-1185">Reference proteome</keyword>
<dbReference type="Proteomes" id="UP001324634">
    <property type="component" value="Chromosome"/>
</dbReference>
<keyword evidence="1" id="KW-0732">Signal</keyword>
<name>A0AAX4HSG5_9BACT</name>
<evidence type="ECO:0000256" key="1">
    <source>
        <dbReference type="SAM" id="SignalP"/>
    </source>
</evidence>